<dbReference type="PANTHER" id="PTHR13930:SF0">
    <property type="entry name" value="S-ADENOSYL-L-METHIONINE-DEPENDENT TRNA 4-DEMETHYLWYOSINE SYNTHASE TYW1-RELATED"/>
    <property type="match status" value="1"/>
</dbReference>
<feature type="region of interest" description="Disordered" evidence="1">
    <location>
        <begin position="1"/>
        <end position="24"/>
    </location>
</feature>
<dbReference type="InterPro" id="IPR058240">
    <property type="entry name" value="rSAM_sf"/>
</dbReference>
<protein>
    <submittedName>
        <fullName evidence="2">S-adenosyl-L-methionine-dependent tRNA 4-demethylwyosine synthase like protein</fullName>
    </submittedName>
</protein>
<evidence type="ECO:0000313" key="3">
    <source>
        <dbReference type="Proteomes" id="UP001057375"/>
    </source>
</evidence>
<dbReference type="Proteomes" id="UP001057375">
    <property type="component" value="Unassembled WGS sequence"/>
</dbReference>
<dbReference type="SUPFAM" id="SSF102114">
    <property type="entry name" value="Radical SAM enzymes"/>
    <property type="match status" value="1"/>
</dbReference>
<feature type="compositionally biased region" description="Pro residues" evidence="1">
    <location>
        <begin position="10"/>
        <end position="23"/>
    </location>
</feature>
<dbReference type="EMBL" id="BQXS01000071">
    <property type="protein sequence ID" value="GKT27841.1"/>
    <property type="molecule type" value="Genomic_DNA"/>
</dbReference>
<evidence type="ECO:0000313" key="2">
    <source>
        <dbReference type="EMBL" id="GKT27841.1"/>
    </source>
</evidence>
<name>A0ABQ5KAC8_9EUKA</name>
<comment type="caution">
    <text evidence="2">The sequence shown here is derived from an EMBL/GenBank/DDBJ whole genome shotgun (WGS) entry which is preliminary data.</text>
</comment>
<dbReference type="PANTHER" id="PTHR13930">
    <property type="entry name" value="S-ADENOSYL-L-METHIONINE-DEPENDENT TRNA 4-DEMETHYLWYOSINE SYNTHASE"/>
    <property type="match status" value="1"/>
</dbReference>
<accession>A0ABQ5KAC8</accession>
<dbReference type="Gene3D" id="3.20.20.70">
    <property type="entry name" value="Aldolase class I"/>
    <property type="match status" value="1"/>
</dbReference>
<sequence length="229" mass="25920">MEHDISPQSTPTPTPSPTPTPMPDPDHLIHLILRFVPGSPSGNILTPLWKSAHKSRHIALSLVGESLLYPQINELILDLHRRKLSTFLVSNSQLPEKLKAIPPVTQLYLSVDAADPDTLAEIDRPYVGKTDAWRRLNETIRIIVIKKLNCRREDIPGYVKLIRLGRPCFIELKAFSFVDQCVEYARWLEAVLEGDYSVVSVHHESKAVLIVLMVLIVHFQTPSYLPLRS</sequence>
<dbReference type="InterPro" id="IPR013785">
    <property type="entry name" value="Aldolase_TIM"/>
</dbReference>
<dbReference type="InterPro" id="IPR034556">
    <property type="entry name" value="tRNA_wybutosine-synthase"/>
</dbReference>
<dbReference type="CDD" id="cd01335">
    <property type="entry name" value="Radical_SAM"/>
    <property type="match status" value="1"/>
</dbReference>
<keyword evidence="3" id="KW-1185">Reference proteome</keyword>
<evidence type="ECO:0000256" key="1">
    <source>
        <dbReference type="SAM" id="MobiDB-lite"/>
    </source>
</evidence>
<reference evidence="2" key="1">
    <citation type="submission" date="2022-03" db="EMBL/GenBank/DDBJ databases">
        <title>Draft genome sequence of Aduncisulcus paluster, a free-living microaerophilic Fornicata.</title>
        <authorList>
            <person name="Yuyama I."/>
            <person name="Kume K."/>
            <person name="Tamura T."/>
            <person name="Inagaki Y."/>
            <person name="Hashimoto T."/>
        </authorList>
    </citation>
    <scope>NUCLEOTIDE SEQUENCE</scope>
    <source>
        <strain evidence="2">NY0171</strain>
    </source>
</reference>
<organism evidence="2 3">
    <name type="scientific">Aduncisulcus paluster</name>
    <dbReference type="NCBI Taxonomy" id="2918883"/>
    <lineage>
        <taxon>Eukaryota</taxon>
        <taxon>Metamonada</taxon>
        <taxon>Carpediemonas-like organisms</taxon>
        <taxon>Aduncisulcus</taxon>
    </lineage>
</organism>
<proteinExistence type="predicted"/>
<gene>
    <name evidence="2" type="ORF">ADUPG1_000223</name>
</gene>